<dbReference type="InterPro" id="IPR018114">
    <property type="entry name" value="TRYPSIN_HIS"/>
</dbReference>
<dbReference type="InterPro" id="IPR001190">
    <property type="entry name" value="SRCR"/>
</dbReference>
<evidence type="ECO:0000256" key="6">
    <source>
        <dbReference type="ARBA" id="ARBA00023180"/>
    </source>
</evidence>
<dbReference type="InterPro" id="IPR001314">
    <property type="entry name" value="Peptidase_S1A"/>
</dbReference>
<evidence type="ECO:0000256" key="2">
    <source>
        <dbReference type="ARBA" id="ARBA00022525"/>
    </source>
</evidence>
<dbReference type="InterPro" id="IPR033116">
    <property type="entry name" value="TRYPSIN_SER"/>
</dbReference>
<dbReference type="Pfam" id="PF00089">
    <property type="entry name" value="Trypsin"/>
    <property type="match status" value="1"/>
</dbReference>
<dbReference type="PROSITE" id="PS00135">
    <property type="entry name" value="TRYPSIN_SER"/>
    <property type="match status" value="1"/>
</dbReference>
<feature type="disulfide bond" evidence="7">
    <location>
        <begin position="300"/>
        <end position="364"/>
    </location>
</feature>
<feature type="domain" description="SRCR" evidence="11">
    <location>
        <begin position="385"/>
        <end position="485"/>
    </location>
</feature>
<feature type="compositionally biased region" description="Pro residues" evidence="9">
    <location>
        <begin position="168"/>
        <end position="185"/>
    </location>
</feature>
<evidence type="ECO:0000256" key="8">
    <source>
        <dbReference type="RuleBase" id="RU363034"/>
    </source>
</evidence>
<feature type="compositionally biased region" description="Gly residues" evidence="9">
    <location>
        <begin position="100"/>
        <end position="110"/>
    </location>
</feature>
<evidence type="ECO:0000256" key="5">
    <source>
        <dbReference type="ARBA" id="ARBA00023157"/>
    </source>
</evidence>
<evidence type="ECO:0000256" key="9">
    <source>
        <dbReference type="SAM" id="MobiDB-lite"/>
    </source>
</evidence>
<keyword evidence="3" id="KW-0732">Signal</keyword>
<feature type="compositionally biased region" description="Low complexity" evidence="9">
    <location>
        <begin position="60"/>
        <end position="80"/>
    </location>
</feature>
<dbReference type="CDD" id="cd00190">
    <property type="entry name" value="Tryp_SPc"/>
    <property type="match status" value="1"/>
</dbReference>
<feature type="domain" description="SRCR" evidence="11">
    <location>
        <begin position="275"/>
        <end position="375"/>
    </location>
</feature>
<dbReference type="FunFam" id="3.10.250.10:FF:000005">
    <property type="entry name" value="Neurotrypsin isoform A"/>
    <property type="match status" value="2"/>
</dbReference>
<feature type="domain" description="SRCR" evidence="11">
    <location>
        <begin position="605"/>
        <end position="705"/>
    </location>
</feature>
<keyword evidence="6" id="KW-0325">Glycoprotein</keyword>
<feature type="region of interest" description="Disordered" evidence="9">
    <location>
        <begin position="161"/>
        <end position="221"/>
    </location>
</feature>
<feature type="disulfide bond" evidence="7">
    <location>
        <begin position="560"/>
        <end position="570"/>
    </location>
</feature>
<dbReference type="Gene3D" id="3.10.250.10">
    <property type="entry name" value="SRCR-like domain"/>
    <property type="match status" value="4"/>
</dbReference>
<organism evidence="12 13">
    <name type="scientific">Cairina moschata</name>
    <name type="common">Muscovy duck</name>
    <dbReference type="NCBI Taxonomy" id="8855"/>
    <lineage>
        <taxon>Eukaryota</taxon>
        <taxon>Metazoa</taxon>
        <taxon>Chordata</taxon>
        <taxon>Craniata</taxon>
        <taxon>Vertebrata</taxon>
        <taxon>Euteleostomi</taxon>
        <taxon>Archelosauria</taxon>
        <taxon>Archosauria</taxon>
        <taxon>Dinosauria</taxon>
        <taxon>Saurischia</taxon>
        <taxon>Theropoda</taxon>
        <taxon>Coelurosauria</taxon>
        <taxon>Aves</taxon>
        <taxon>Neognathae</taxon>
        <taxon>Galloanserae</taxon>
        <taxon>Anseriformes</taxon>
        <taxon>Anatidae</taxon>
        <taxon>Anatinae</taxon>
        <taxon>Cairina</taxon>
    </lineage>
</organism>
<name>A0A8C3D3G8_CAIMO</name>
<evidence type="ECO:0000256" key="4">
    <source>
        <dbReference type="ARBA" id="ARBA00022737"/>
    </source>
</evidence>
<reference evidence="12" key="2">
    <citation type="submission" date="2025-09" db="UniProtKB">
        <authorList>
            <consortium name="Ensembl"/>
        </authorList>
    </citation>
    <scope>IDENTIFICATION</scope>
</reference>
<dbReference type="GO" id="GO:0004252">
    <property type="term" value="F:serine-type endopeptidase activity"/>
    <property type="evidence" value="ECO:0007669"/>
    <property type="project" value="InterPro"/>
</dbReference>
<dbReference type="Proteomes" id="UP000694556">
    <property type="component" value="Unassembled WGS sequence"/>
</dbReference>
<keyword evidence="8" id="KW-0645">Protease</keyword>
<keyword evidence="4" id="KW-0677">Repeat</keyword>
<feature type="disulfide bond" evidence="7">
    <location>
        <begin position="674"/>
        <end position="684"/>
    </location>
</feature>
<feature type="domain" description="SRCR" evidence="11">
    <location>
        <begin position="492"/>
        <end position="591"/>
    </location>
</feature>
<keyword evidence="8" id="KW-0720">Serine protease</keyword>
<dbReference type="PANTHER" id="PTHR19331:SF22">
    <property type="entry name" value="DELETED IN MALIGNANT BRAIN TUMORS 1 PROTEIN"/>
    <property type="match status" value="1"/>
</dbReference>
<evidence type="ECO:0000256" key="7">
    <source>
        <dbReference type="PROSITE-ProRule" id="PRU00196"/>
    </source>
</evidence>
<keyword evidence="13" id="KW-1185">Reference proteome</keyword>
<protein>
    <submittedName>
        <fullName evidence="12">Serine protease 12</fullName>
    </submittedName>
</protein>
<dbReference type="Pfam" id="PF00530">
    <property type="entry name" value="SRCR"/>
    <property type="match status" value="4"/>
</dbReference>
<evidence type="ECO:0000313" key="12">
    <source>
        <dbReference type="Ensembl" id="ENSCMMP00000028351.1"/>
    </source>
</evidence>
<proteinExistence type="predicted"/>
<dbReference type="GO" id="GO:0006508">
    <property type="term" value="P:proteolysis"/>
    <property type="evidence" value="ECO:0007669"/>
    <property type="project" value="UniProtKB-KW"/>
</dbReference>
<feature type="region of interest" description="Disordered" evidence="9">
    <location>
        <begin position="45"/>
        <end position="134"/>
    </location>
</feature>
<feature type="disulfide bond" evidence="7">
    <location>
        <begin position="454"/>
        <end position="464"/>
    </location>
</feature>
<feature type="domain" description="Peptidase S1" evidence="10">
    <location>
        <begin position="736"/>
        <end position="979"/>
    </location>
</feature>
<dbReference type="Gene3D" id="2.40.10.10">
    <property type="entry name" value="Trypsin-like serine proteases"/>
    <property type="match status" value="1"/>
</dbReference>
<dbReference type="PROSITE" id="PS00134">
    <property type="entry name" value="TRYPSIN_HIS"/>
    <property type="match status" value="1"/>
</dbReference>
<evidence type="ECO:0000259" key="11">
    <source>
        <dbReference type="PROSITE" id="PS50287"/>
    </source>
</evidence>
<feature type="disulfide bond" evidence="7">
    <location>
        <begin position="630"/>
        <end position="694"/>
    </location>
</feature>
<dbReference type="InterPro" id="IPR001254">
    <property type="entry name" value="Trypsin_dom"/>
</dbReference>
<evidence type="ECO:0000259" key="10">
    <source>
        <dbReference type="PROSITE" id="PS50240"/>
    </source>
</evidence>
<keyword evidence="8" id="KW-0378">Hydrolase</keyword>
<feature type="disulfide bond" evidence="7">
    <location>
        <begin position="643"/>
        <end position="704"/>
    </location>
</feature>
<dbReference type="AlphaFoldDB" id="A0A8C3D3G8"/>
<comment type="caution">
    <text evidence="7">Lacks conserved residue(s) required for the propagation of feature annotation.</text>
</comment>
<dbReference type="Ensembl" id="ENSCMMT00000030914.1">
    <property type="protein sequence ID" value="ENSCMMP00000028351.1"/>
    <property type="gene ID" value="ENSCMMG00000017255.1"/>
</dbReference>
<dbReference type="FunFam" id="3.10.250.10:FF:000019">
    <property type="entry name" value="Neurotrypsin"/>
    <property type="match status" value="1"/>
</dbReference>
<dbReference type="InterPro" id="IPR036772">
    <property type="entry name" value="SRCR-like_dom_sf"/>
</dbReference>
<feature type="disulfide bond" evidence="7">
    <location>
        <begin position="423"/>
        <end position="484"/>
    </location>
</feature>
<dbReference type="InterPro" id="IPR009003">
    <property type="entry name" value="Peptidase_S1_PA"/>
</dbReference>
<dbReference type="SUPFAM" id="SSF56487">
    <property type="entry name" value="SRCR-like"/>
    <property type="match status" value="4"/>
</dbReference>
<feature type="disulfide bond" evidence="7">
    <location>
        <begin position="344"/>
        <end position="354"/>
    </location>
</feature>
<dbReference type="PROSITE" id="PS50240">
    <property type="entry name" value="TRYPSIN_DOM"/>
    <property type="match status" value="1"/>
</dbReference>
<dbReference type="GO" id="GO:0005576">
    <property type="term" value="C:extracellular region"/>
    <property type="evidence" value="ECO:0007669"/>
    <property type="project" value="UniProtKB-SubCell"/>
</dbReference>
<comment type="subcellular location">
    <subcellularLocation>
        <location evidence="1">Secreted</location>
    </subcellularLocation>
</comment>
<dbReference type="SMART" id="SM00020">
    <property type="entry name" value="Tryp_SPc"/>
    <property type="match status" value="1"/>
</dbReference>
<sequence>MIGSRKTPRRPAVSTLLFRAHGIELTPPRRCCRRRLFAAPLSDGSLHRRARSPTCGPRTAGPGSARSASAPGEASSAPGRQEGRGAAGGGRSDPEAALRGSGGEAGGRGISGTPRPRLPPSHPGGSARGRWARAGGTGTMAAGALLLALVLGALPGTRGPGPVSGGLPAPPPPAACPRPPPPPGLPRRGWAGWGPRGRRGSCALPGPRQRGGPGSGRRPAEGERGLVTEVHGNTALSLPIFVPSLPTDTSSMVFHLKEEHKSPGVLWASGQQGSVRLQGGKNEFEGTVEVYLNGVWGTICGSHWDNNDATVICRQLALGEKGTAKHIPFSGLGLIPVYWSEVRCRGDEATILSCEKDIWQDGACPQKVAAAVTCSSSLASVFTLIRLSGGNNAYEGRVEVYHAGQWGTICDDQWDDADAEVVCRQLGLGGVAKAWSQAYFGEGSGPVLLDEVRCTGNELSIEQCPKSSWQEHNCGHKEDAGVSCTPLADGALRLTSGKGGHEGRLEVYYTGQWGTICDDGWTELNTQVVCRQLGYKYGKSVPESYSEGNSAPIWLDDVSCSGKETNLLQCSRREWGEHDCSHKEDVRLICYPDNDSHKLSLGPPIRLMDGENKKEGRVEIFINGLWGTICDDGWSDKDAAVVCRQLGYKGPARARTMAYFGEGKGPIHADNVKCTGNERSLVDCIKQDIGTHNCRHSEDAGVICDHLGKKTPGNSNKDSLASVCGLRLLHRRQKRIIGGKNSLRGGWPWQVALRLKSSHGDGRLLCGATLISSCWVLTAAHCFKRYGNNTRNYTVRVGDYHTLVPEEYEEEMGVQQIVIHKEYRPDSSDYDIALVRLQGPEEQCARFSTHVLPACLPLWRERPQKTAPSCYITGWGDTGRAYSRTLQQAAIPLLPKRVCEERYKRRFTGRMLCAGNVQEQKRVDSCQGDSGGPLMCERPGESWVVYGVTSWGYGCGVKDSPGVYTKVSSFVPWIKSVTKL</sequence>
<reference evidence="12" key="1">
    <citation type="submission" date="2025-08" db="UniProtKB">
        <authorList>
            <consortium name="Ensembl"/>
        </authorList>
    </citation>
    <scope>IDENTIFICATION</scope>
</reference>
<evidence type="ECO:0000313" key="13">
    <source>
        <dbReference type="Proteomes" id="UP000694556"/>
    </source>
</evidence>
<feature type="disulfide bond" evidence="7">
    <location>
        <begin position="410"/>
        <end position="474"/>
    </location>
</feature>
<keyword evidence="2" id="KW-0964">Secreted</keyword>
<dbReference type="SMART" id="SM00202">
    <property type="entry name" value="SR"/>
    <property type="match status" value="4"/>
</dbReference>
<dbReference type="PRINTS" id="PR00722">
    <property type="entry name" value="CHYMOTRYPSIN"/>
</dbReference>
<feature type="compositionally biased region" description="Low complexity" evidence="9">
    <location>
        <begin position="124"/>
        <end position="134"/>
    </location>
</feature>
<accession>A0A8C3D3G8</accession>
<dbReference type="InterPro" id="IPR043504">
    <property type="entry name" value="Peptidase_S1_PA_chymotrypsin"/>
</dbReference>
<feature type="disulfide bond" evidence="7">
    <location>
        <begin position="313"/>
        <end position="374"/>
    </location>
</feature>
<evidence type="ECO:0000256" key="1">
    <source>
        <dbReference type="ARBA" id="ARBA00004613"/>
    </source>
</evidence>
<dbReference type="GO" id="GO:0016020">
    <property type="term" value="C:membrane"/>
    <property type="evidence" value="ECO:0007669"/>
    <property type="project" value="InterPro"/>
</dbReference>
<keyword evidence="5 7" id="KW-1015">Disulfide bond</keyword>
<dbReference type="SUPFAM" id="SSF50494">
    <property type="entry name" value="Trypsin-like serine proteases"/>
    <property type="match status" value="1"/>
</dbReference>
<evidence type="ECO:0000256" key="3">
    <source>
        <dbReference type="ARBA" id="ARBA00022729"/>
    </source>
</evidence>
<dbReference type="PROSITE" id="PS00420">
    <property type="entry name" value="SRCR_1"/>
    <property type="match status" value="3"/>
</dbReference>
<dbReference type="PANTHER" id="PTHR19331">
    <property type="entry name" value="SCAVENGER RECEPTOR DOMAIN-CONTAINING"/>
    <property type="match status" value="1"/>
</dbReference>
<dbReference type="FunFam" id="2.40.10.10:FF:000053">
    <property type="entry name" value="Neurotrypsin"/>
    <property type="match status" value="1"/>
</dbReference>
<dbReference type="FunFam" id="3.10.250.10:FF:000006">
    <property type="entry name" value="neurotrypsin isoform X2"/>
    <property type="match status" value="1"/>
</dbReference>
<dbReference type="PRINTS" id="PR00258">
    <property type="entry name" value="SPERACTRCPTR"/>
</dbReference>
<dbReference type="PROSITE" id="PS50287">
    <property type="entry name" value="SRCR_2"/>
    <property type="match status" value="4"/>
</dbReference>